<evidence type="ECO:0000313" key="2">
    <source>
        <dbReference type="Proteomes" id="UP000054324"/>
    </source>
</evidence>
<gene>
    <name evidence="1" type="ORF">T265_05231</name>
</gene>
<sequence>MATDEGDSTLFDVIAANSFKMGEYGKFKWHEDETNMHQYEEDTLHYLSGQTRREKRGKPISLWGFVA</sequence>
<dbReference type="EMBL" id="KL596714">
    <property type="protein sequence ID" value="KER27813.1"/>
    <property type="molecule type" value="Genomic_DNA"/>
</dbReference>
<organism evidence="1 2">
    <name type="scientific">Opisthorchis viverrini</name>
    <name type="common">Southeast Asian liver fluke</name>
    <dbReference type="NCBI Taxonomy" id="6198"/>
    <lineage>
        <taxon>Eukaryota</taxon>
        <taxon>Metazoa</taxon>
        <taxon>Spiralia</taxon>
        <taxon>Lophotrochozoa</taxon>
        <taxon>Platyhelminthes</taxon>
        <taxon>Trematoda</taxon>
        <taxon>Digenea</taxon>
        <taxon>Opisthorchiida</taxon>
        <taxon>Opisthorchiata</taxon>
        <taxon>Opisthorchiidae</taxon>
        <taxon>Opisthorchis</taxon>
    </lineage>
</organism>
<dbReference type="AlphaFoldDB" id="A0A074ZKF7"/>
<dbReference type="KEGG" id="ovi:T265_05231"/>
<accession>A0A074ZKF7</accession>
<dbReference type="Proteomes" id="UP000054324">
    <property type="component" value="Unassembled WGS sequence"/>
</dbReference>
<keyword evidence="2" id="KW-1185">Reference proteome</keyword>
<dbReference type="GeneID" id="20319413"/>
<proteinExistence type="predicted"/>
<dbReference type="CTD" id="20319413"/>
<protein>
    <submittedName>
        <fullName evidence="1">Uncharacterized protein</fullName>
    </submittedName>
</protein>
<dbReference type="RefSeq" id="XP_009168450.1">
    <property type="nucleotide sequence ID" value="XM_009170186.1"/>
</dbReference>
<evidence type="ECO:0000313" key="1">
    <source>
        <dbReference type="EMBL" id="KER27813.1"/>
    </source>
</evidence>
<name>A0A074ZKF7_OPIVI</name>
<reference evidence="1 2" key="1">
    <citation type="submission" date="2013-11" db="EMBL/GenBank/DDBJ databases">
        <title>Opisthorchis viverrini - life in the bile duct.</title>
        <authorList>
            <person name="Young N.D."/>
            <person name="Nagarajan N."/>
            <person name="Lin S.J."/>
            <person name="Korhonen P.K."/>
            <person name="Jex A.R."/>
            <person name="Hall R.S."/>
            <person name="Safavi-Hemami H."/>
            <person name="Kaewkong W."/>
            <person name="Bertrand D."/>
            <person name="Gao S."/>
            <person name="Seet Q."/>
            <person name="Wongkham S."/>
            <person name="Teh B.T."/>
            <person name="Wongkham C."/>
            <person name="Intapan P.M."/>
            <person name="Maleewong W."/>
            <person name="Yang X."/>
            <person name="Hu M."/>
            <person name="Wang Z."/>
            <person name="Hofmann A."/>
            <person name="Sternberg P.W."/>
            <person name="Tan P."/>
            <person name="Wang J."/>
            <person name="Gasser R.B."/>
        </authorList>
    </citation>
    <scope>NUCLEOTIDE SEQUENCE [LARGE SCALE GENOMIC DNA]</scope>
</reference>